<dbReference type="OrthoDB" id="2195591at2759"/>
<dbReference type="OMA" id="QGETELC"/>
<dbReference type="PANTHER" id="PTHR34066">
    <property type="entry name" value="GROWTH FACTOR 2"/>
    <property type="match status" value="1"/>
</dbReference>
<name>J9DLZ1_EDHAE</name>
<gene>
    <name evidence="2" type="ORF">EDEG_03171</name>
</gene>
<protein>
    <recommendedName>
        <fullName evidence="4">DUF1764 domain-containing protein</fullName>
    </recommendedName>
</protein>
<dbReference type="HOGENOM" id="CLU_179459_0_0_1"/>
<reference evidence="3" key="2">
    <citation type="submission" date="2015-07" db="EMBL/GenBank/DDBJ databases">
        <title>Contrasting host-pathogen interactions and genome evolution in two generalist and specialist microsporidian pathogens of mosquitoes.</title>
        <authorList>
            <consortium name="The Broad Institute Genomics Platform"/>
            <consortium name="The Broad Institute Genome Sequencing Center for Infectious Disease"/>
            <person name="Cuomo C.A."/>
            <person name="Sanscrainte N.D."/>
            <person name="Goldberg J.M."/>
            <person name="Heiman D."/>
            <person name="Young S."/>
            <person name="Zeng Q."/>
            <person name="Becnel J.J."/>
            <person name="Birren B.W."/>
        </authorList>
    </citation>
    <scope>NUCLEOTIDE SEQUENCE [LARGE SCALE GENOMIC DNA]</scope>
    <source>
        <strain evidence="3">USNM 41457</strain>
    </source>
</reference>
<feature type="region of interest" description="Disordered" evidence="1">
    <location>
        <begin position="15"/>
        <end position="46"/>
    </location>
</feature>
<accession>J9DLZ1</accession>
<organism evidence="2 3">
    <name type="scientific">Edhazardia aedis (strain USNM 41457)</name>
    <name type="common">Microsporidian parasite</name>
    <dbReference type="NCBI Taxonomy" id="1003232"/>
    <lineage>
        <taxon>Eukaryota</taxon>
        <taxon>Fungi</taxon>
        <taxon>Fungi incertae sedis</taxon>
        <taxon>Microsporidia</taxon>
        <taxon>Edhazardia</taxon>
    </lineage>
</organism>
<dbReference type="PANTHER" id="PTHR34066:SF1">
    <property type="entry name" value="DUF1764 FAMILY PROTEIN"/>
    <property type="match status" value="1"/>
</dbReference>
<dbReference type="Pfam" id="PF08576">
    <property type="entry name" value="DUF1764"/>
    <property type="match status" value="1"/>
</dbReference>
<dbReference type="AlphaFoldDB" id="J9DLZ1"/>
<evidence type="ECO:0000256" key="1">
    <source>
        <dbReference type="SAM" id="MobiDB-lite"/>
    </source>
</evidence>
<evidence type="ECO:0000313" key="2">
    <source>
        <dbReference type="EMBL" id="EJW02402.1"/>
    </source>
</evidence>
<proteinExistence type="predicted"/>
<reference evidence="2 3" key="1">
    <citation type="submission" date="2011-08" db="EMBL/GenBank/DDBJ databases">
        <authorList>
            <person name="Liu Z.J."/>
            <person name="Shi F.L."/>
            <person name="Lu J.Q."/>
            <person name="Li M."/>
            <person name="Wang Z.L."/>
        </authorList>
    </citation>
    <scope>NUCLEOTIDE SEQUENCE [LARGE SCALE GENOMIC DNA]</scope>
    <source>
        <strain evidence="2 3">USNM 41457</strain>
    </source>
</reference>
<dbReference type="EMBL" id="AFBI03000073">
    <property type="protein sequence ID" value="EJW02402.1"/>
    <property type="molecule type" value="Genomic_DNA"/>
</dbReference>
<comment type="caution">
    <text evidence="2">The sequence shown here is derived from an EMBL/GenBank/DDBJ whole genome shotgun (WGS) entry which is preliminary data.</text>
</comment>
<evidence type="ECO:0000313" key="3">
    <source>
        <dbReference type="Proteomes" id="UP000003163"/>
    </source>
</evidence>
<evidence type="ECO:0008006" key="4">
    <source>
        <dbReference type="Google" id="ProtNLM"/>
    </source>
</evidence>
<keyword evidence="3" id="KW-1185">Reference proteome</keyword>
<dbReference type="InterPro" id="IPR013885">
    <property type="entry name" value="DUF1764_euk"/>
</dbReference>
<sequence length="84" mass="9655">MSKIKNDIDNIFDNSTVKKSQNKKNKKDKKNDEVDSDEDFSLRGKEMPRKYTEDGFPIYSLKELGLGNSQGETELCPFDCDCCH</sequence>
<dbReference type="Proteomes" id="UP000003163">
    <property type="component" value="Unassembled WGS sequence"/>
</dbReference>
<dbReference type="InParanoid" id="J9DLZ1"/>
<dbReference type="VEuPathDB" id="MicrosporidiaDB:EDEG_03171"/>